<dbReference type="Proteomes" id="UP000036681">
    <property type="component" value="Unplaced"/>
</dbReference>
<name>A0A0M3IJX0_ASCLU</name>
<dbReference type="WBParaSite" id="ALUE_0001899401-mRNA-1">
    <property type="protein sequence ID" value="ALUE_0001899401-mRNA-1"/>
    <property type="gene ID" value="ALUE_0001899401"/>
</dbReference>
<sequence length="87" mass="10230">MDSLMNLNGIVRATTINNITYPGSTTKFIGKRCNRAPQLDFFLMRNCSSPKRCAEVNCFLLFFLSFAYRYSLLTVFHHWQDIDIFFF</sequence>
<evidence type="ECO:0000313" key="2">
    <source>
        <dbReference type="WBParaSite" id="ALUE_0001899401-mRNA-1"/>
    </source>
</evidence>
<reference evidence="2" key="1">
    <citation type="submission" date="2017-02" db="UniProtKB">
        <authorList>
            <consortium name="WormBaseParasite"/>
        </authorList>
    </citation>
    <scope>IDENTIFICATION</scope>
</reference>
<keyword evidence="1" id="KW-1185">Reference proteome</keyword>
<proteinExistence type="predicted"/>
<evidence type="ECO:0000313" key="1">
    <source>
        <dbReference type="Proteomes" id="UP000036681"/>
    </source>
</evidence>
<organism evidence="1 2">
    <name type="scientific">Ascaris lumbricoides</name>
    <name type="common">Giant roundworm</name>
    <dbReference type="NCBI Taxonomy" id="6252"/>
    <lineage>
        <taxon>Eukaryota</taxon>
        <taxon>Metazoa</taxon>
        <taxon>Ecdysozoa</taxon>
        <taxon>Nematoda</taxon>
        <taxon>Chromadorea</taxon>
        <taxon>Rhabditida</taxon>
        <taxon>Spirurina</taxon>
        <taxon>Ascaridomorpha</taxon>
        <taxon>Ascaridoidea</taxon>
        <taxon>Ascarididae</taxon>
        <taxon>Ascaris</taxon>
    </lineage>
</organism>
<protein>
    <submittedName>
        <fullName evidence="2">Ovule protein</fullName>
    </submittedName>
</protein>
<accession>A0A0M3IJX0</accession>
<dbReference type="AlphaFoldDB" id="A0A0M3IJX0"/>